<sequence>MPPATSSWSSFSGQPDRFLVCGLGSLGQHCVAHLKTFGVVVSAVDINPPQQWEVPHLPDLLEQLLIGDCCHSEILEKAGVSHCRAVLLVTENERVNLEAALTARVLNPTVRLVVRSDKQNLNDLLGLQLTNFVAFEPTQLAAPAFALSAYSDELIGFFQVGQVHFRVRKQIVHRHHPWRNRRCLYELESRHRQVLRHIPANRPMPESTHFHSPSEQFYTWLPNTTVREGDEVVTVEATIDSSTTPSRQRRHYCWTWRELGQALQQFRGWPDIKRALVQFWQVSYREQIRRVALLCGITVVGLCILSTILMLATGVSPTLMDAFYATAGLLLGGYTELFSQFALEKPLPWWLPGFSLLMTLAGTALIGVLYALLTEKLLTLQFEFLTRRPPIPQENHVVVIALGRVGRRVVSLLQELQQVVVGITRQAANGESLPQLPLIVGELNQLLDKANIETAKSVVAVSEDEMLNLEMGLMAYRTNPRCRLIIRTYDQLFSDKVARLFPYAQVLCSSALSAEAFAGAAFGENVVGLFRLYHQTVLVTQYEIILEDTLQGLLLSEVAYGYGVVPLWYQRVGHAAPAIMPMEDLRLQIGDRLVVLSTIRGLRRIEQGQMAIKWWRVRIDGVQTADARFQGANELALISGCDLALARQFMTQLPGVFPMPLYRHQALRLVRLLLRSQVKAQVIAPVDLPLSPQSSR</sequence>
<feature type="domain" description="RCK C-terminal" evidence="2">
    <location>
        <begin position="527"/>
        <end position="611"/>
    </location>
</feature>
<keyword evidence="1" id="KW-0812">Transmembrane</keyword>
<dbReference type="KEGG" id="hhg:XM38_050130"/>
<feature type="transmembrane region" description="Helical" evidence="1">
    <location>
        <begin position="323"/>
        <end position="343"/>
    </location>
</feature>
<dbReference type="GO" id="GO:0006813">
    <property type="term" value="P:potassium ion transport"/>
    <property type="evidence" value="ECO:0007669"/>
    <property type="project" value="InterPro"/>
</dbReference>
<keyword evidence="1" id="KW-1133">Transmembrane helix</keyword>
<dbReference type="Proteomes" id="UP000191901">
    <property type="component" value="Chromosome"/>
</dbReference>
<proteinExistence type="predicted"/>
<dbReference type="RefSeq" id="WP_088431304.1">
    <property type="nucleotide sequence ID" value="NZ_CP021983.2"/>
</dbReference>
<evidence type="ECO:0000259" key="2">
    <source>
        <dbReference type="PROSITE" id="PS51202"/>
    </source>
</evidence>
<dbReference type="EMBL" id="CP021983">
    <property type="protein sequence ID" value="ASC74039.1"/>
    <property type="molecule type" value="Genomic_DNA"/>
</dbReference>
<dbReference type="Pfam" id="PF02254">
    <property type="entry name" value="TrkA_N"/>
    <property type="match status" value="2"/>
</dbReference>
<dbReference type="InterPro" id="IPR050721">
    <property type="entry name" value="Trk_Ktr_HKT_K-transport"/>
</dbReference>
<accession>A0A1Z3HUS3</accession>
<dbReference type="InterPro" id="IPR036291">
    <property type="entry name" value="NAD(P)-bd_dom_sf"/>
</dbReference>
<dbReference type="STRING" id="1641165.XM38_01155"/>
<name>A0A1Z3HUS3_9CYAN</name>
<dbReference type="SUPFAM" id="SSF51735">
    <property type="entry name" value="NAD(P)-binding Rossmann-fold domains"/>
    <property type="match status" value="2"/>
</dbReference>
<feature type="transmembrane region" description="Helical" evidence="1">
    <location>
        <begin position="291"/>
        <end position="311"/>
    </location>
</feature>
<feature type="transmembrane region" description="Helical" evidence="1">
    <location>
        <begin position="349"/>
        <end position="373"/>
    </location>
</feature>
<gene>
    <name evidence="3" type="primary">kch</name>
    <name evidence="3" type="ORF">XM38_050130</name>
</gene>
<evidence type="ECO:0000313" key="4">
    <source>
        <dbReference type="Proteomes" id="UP000191901"/>
    </source>
</evidence>
<evidence type="ECO:0000256" key="1">
    <source>
        <dbReference type="SAM" id="Phobius"/>
    </source>
</evidence>
<reference evidence="3 4" key="1">
    <citation type="journal article" date="2016" name="Biochim. Biophys. Acta">
        <title>Characterization of red-shifted phycobilisomes isolated from the chlorophyll f-containing cyanobacterium Halomicronema hongdechloris.</title>
        <authorList>
            <person name="Li Y."/>
            <person name="Lin Y."/>
            <person name="Garvey C.J."/>
            <person name="Birch D."/>
            <person name="Corkery R.W."/>
            <person name="Loughlin P.C."/>
            <person name="Scheer H."/>
            <person name="Willows R.D."/>
            <person name="Chen M."/>
        </authorList>
    </citation>
    <scope>NUCLEOTIDE SEQUENCE [LARGE SCALE GENOMIC DNA]</scope>
    <source>
        <strain evidence="3 4">C2206</strain>
    </source>
</reference>
<organism evidence="3 4">
    <name type="scientific">Halomicronema hongdechloris C2206</name>
    <dbReference type="NCBI Taxonomy" id="1641165"/>
    <lineage>
        <taxon>Bacteria</taxon>
        <taxon>Bacillati</taxon>
        <taxon>Cyanobacteriota</taxon>
        <taxon>Cyanophyceae</taxon>
        <taxon>Nodosilineales</taxon>
        <taxon>Nodosilineaceae</taxon>
        <taxon>Halomicronema</taxon>
    </lineage>
</organism>
<evidence type="ECO:0000313" key="3">
    <source>
        <dbReference type="EMBL" id="ASC74039.1"/>
    </source>
</evidence>
<dbReference type="GO" id="GO:0008324">
    <property type="term" value="F:monoatomic cation transmembrane transporter activity"/>
    <property type="evidence" value="ECO:0007669"/>
    <property type="project" value="InterPro"/>
</dbReference>
<dbReference type="PANTHER" id="PTHR43833">
    <property type="entry name" value="POTASSIUM CHANNEL PROTEIN 2-RELATED-RELATED"/>
    <property type="match status" value="1"/>
</dbReference>
<keyword evidence="1" id="KW-0472">Membrane</keyword>
<keyword evidence="3" id="KW-0406">Ion transport</keyword>
<dbReference type="AlphaFoldDB" id="A0A1Z3HUS3"/>
<dbReference type="InterPro" id="IPR006037">
    <property type="entry name" value="RCK_C"/>
</dbReference>
<keyword evidence="3" id="KW-0407">Ion channel</keyword>
<protein>
    <submittedName>
        <fullName evidence="3">Voltage-gated potassium channel Kch</fullName>
    </submittedName>
</protein>
<dbReference type="PANTHER" id="PTHR43833:SF11">
    <property type="entry name" value="VOLTAGE-GATED POTASSIUM CHANNEL KCH"/>
    <property type="match status" value="1"/>
</dbReference>
<keyword evidence="3" id="KW-0813">Transport</keyword>
<dbReference type="OrthoDB" id="473812at2"/>
<dbReference type="Gene3D" id="3.40.50.720">
    <property type="entry name" value="NAD(P)-binding Rossmann-like Domain"/>
    <property type="match status" value="2"/>
</dbReference>
<dbReference type="InterPro" id="IPR003148">
    <property type="entry name" value="RCK_N"/>
</dbReference>
<dbReference type="PROSITE" id="PS51202">
    <property type="entry name" value="RCK_C"/>
    <property type="match status" value="1"/>
</dbReference>
<keyword evidence="4" id="KW-1185">Reference proteome</keyword>